<comment type="subcellular location">
    <subcellularLocation>
        <location evidence="2">Cell membrane</location>
        <topology evidence="2">Multi-pass membrane protein</topology>
    </subcellularLocation>
</comment>
<evidence type="ECO:0000256" key="6">
    <source>
        <dbReference type="ARBA" id="ARBA00012487"/>
    </source>
</evidence>
<feature type="transmembrane region" description="Helical" evidence="25">
    <location>
        <begin position="252"/>
        <end position="270"/>
    </location>
</feature>
<dbReference type="PANTHER" id="PTHR46382:SF1">
    <property type="entry name" value="PHOSPHATIDATE CYTIDYLYLTRANSFERASE"/>
    <property type="match status" value="1"/>
</dbReference>
<comment type="caution">
    <text evidence="26">The sequence shown here is derived from an EMBL/GenBank/DDBJ whole genome shotgun (WGS) entry which is preliminary data.</text>
</comment>
<keyword evidence="17" id="KW-1208">Phospholipid metabolism</keyword>
<evidence type="ECO:0000256" key="17">
    <source>
        <dbReference type="ARBA" id="ARBA00023264"/>
    </source>
</evidence>
<evidence type="ECO:0000256" key="22">
    <source>
        <dbReference type="ARBA" id="ARBA00032743"/>
    </source>
</evidence>
<keyword evidence="27" id="KW-1185">Reference proteome</keyword>
<evidence type="ECO:0000256" key="7">
    <source>
        <dbReference type="ARBA" id="ARBA00019373"/>
    </source>
</evidence>
<comment type="pathway">
    <text evidence="3">Phospholipid metabolism; CDP-diacylglycerol biosynthesis; CDP-diacylglycerol from sn-glycerol 3-phosphate: step 3/3.</text>
</comment>
<feature type="transmembrane region" description="Helical" evidence="25">
    <location>
        <begin position="299"/>
        <end position="316"/>
    </location>
</feature>
<dbReference type="Pfam" id="PF01148">
    <property type="entry name" value="CTP_transf_1"/>
    <property type="match status" value="1"/>
</dbReference>
<comment type="similarity">
    <text evidence="5">Belongs to the CDS family.</text>
</comment>
<dbReference type="GO" id="GO:0016779">
    <property type="term" value="F:nucleotidyltransferase activity"/>
    <property type="evidence" value="ECO:0007669"/>
    <property type="project" value="UniProtKB-KW"/>
</dbReference>
<keyword evidence="14" id="KW-0443">Lipid metabolism</keyword>
<evidence type="ECO:0000256" key="4">
    <source>
        <dbReference type="ARBA" id="ARBA00005189"/>
    </source>
</evidence>
<dbReference type="EC" id="2.7.7.41" evidence="6"/>
<evidence type="ECO:0000256" key="20">
    <source>
        <dbReference type="ARBA" id="ARBA00032253"/>
    </source>
</evidence>
<reference evidence="26 27" key="1">
    <citation type="journal article" date="2021" name="Sci. Rep.">
        <title>The distribution of antibiotic resistance genes in chicken gut microbiota commensals.</title>
        <authorList>
            <person name="Juricova H."/>
            <person name="Matiasovicova J."/>
            <person name="Kubasova T."/>
            <person name="Cejkova D."/>
            <person name="Rychlik I."/>
        </authorList>
    </citation>
    <scope>NUCLEOTIDE SEQUENCE [LARGE SCALE GENOMIC DNA]</scope>
    <source>
        <strain evidence="26 27">An794</strain>
    </source>
</reference>
<dbReference type="EMBL" id="JACSNQ010000001">
    <property type="protein sequence ID" value="MBM6774128.1"/>
    <property type="molecule type" value="Genomic_DNA"/>
</dbReference>
<feature type="transmembrane region" description="Helical" evidence="25">
    <location>
        <begin position="61"/>
        <end position="84"/>
    </location>
</feature>
<keyword evidence="9" id="KW-0444">Lipid biosynthesis</keyword>
<feature type="transmembrane region" description="Helical" evidence="25">
    <location>
        <begin position="128"/>
        <end position="146"/>
    </location>
</feature>
<keyword evidence="12 26" id="KW-0548">Nucleotidyltransferase</keyword>
<evidence type="ECO:0000256" key="12">
    <source>
        <dbReference type="ARBA" id="ARBA00022695"/>
    </source>
</evidence>
<evidence type="ECO:0000256" key="10">
    <source>
        <dbReference type="ARBA" id="ARBA00022679"/>
    </source>
</evidence>
<dbReference type="Proteomes" id="UP000712527">
    <property type="component" value="Unassembled WGS sequence"/>
</dbReference>
<evidence type="ECO:0000256" key="24">
    <source>
        <dbReference type="SAM" id="MobiDB-lite"/>
    </source>
</evidence>
<protein>
    <recommendedName>
        <fullName evidence="7">Phosphatidate cytidylyltransferase</fullName>
        <ecNumber evidence="6">2.7.7.41</ecNumber>
    </recommendedName>
    <alternativeName>
        <fullName evidence="20">CDP-DAG synthase</fullName>
    </alternativeName>
    <alternativeName>
        <fullName evidence="22">CDP-DG synthase</fullName>
    </alternativeName>
    <alternativeName>
        <fullName evidence="18">CDP-diacylglycerol synthase</fullName>
    </alternativeName>
    <alternativeName>
        <fullName evidence="21">CDP-diglyceride pyrophosphorylase</fullName>
    </alternativeName>
    <alternativeName>
        <fullName evidence="23">CDP-diglyceride synthase</fullName>
    </alternativeName>
    <alternativeName>
        <fullName evidence="19">CTP:phosphatidate cytidylyltransferase</fullName>
    </alternativeName>
</protein>
<sequence>MVTAGRGEKNDAPRGAGLDRQIARLEDRRASKEDARAAGDLKGQRARSSAERLLTRSTSGAIYAVVTLACALLGPIPTMALIAAEAWLCCSEFFRICRMAGRMPNETIGLAAALLFPVAAYANGLLALTLVIFVLLMACACWFVFAPRASVADVAVTAFGPLYTSLAFSSIVLVRMWDHGLQGGLLALGVMISIWGNDAMAYFVGSAIGAHKLAPRISPNKSVEGFVGGIVGSVIIWALLGAFVVPQLGIELAVVCGLVVGIAAVIGDLFESRLKRGVGVKDSGNLIPGHGGLLDRSDSMLFGGMAAFFLLHFGGIL</sequence>
<evidence type="ECO:0000256" key="18">
    <source>
        <dbReference type="ARBA" id="ARBA00029893"/>
    </source>
</evidence>
<evidence type="ECO:0000313" key="27">
    <source>
        <dbReference type="Proteomes" id="UP000712527"/>
    </source>
</evidence>
<feature type="transmembrane region" description="Helical" evidence="25">
    <location>
        <begin position="158"/>
        <end position="177"/>
    </location>
</feature>
<evidence type="ECO:0000256" key="13">
    <source>
        <dbReference type="ARBA" id="ARBA00022989"/>
    </source>
</evidence>
<feature type="compositionally biased region" description="Basic and acidic residues" evidence="24">
    <location>
        <begin position="1"/>
        <end position="12"/>
    </location>
</feature>
<keyword evidence="13 25" id="KW-1133">Transmembrane helix</keyword>
<evidence type="ECO:0000256" key="1">
    <source>
        <dbReference type="ARBA" id="ARBA00001698"/>
    </source>
</evidence>
<proteinExistence type="inferred from homology"/>
<keyword evidence="8" id="KW-1003">Cell membrane</keyword>
<evidence type="ECO:0000256" key="9">
    <source>
        <dbReference type="ARBA" id="ARBA00022516"/>
    </source>
</evidence>
<evidence type="ECO:0000256" key="25">
    <source>
        <dbReference type="SAM" id="Phobius"/>
    </source>
</evidence>
<comment type="pathway">
    <text evidence="4">Lipid metabolism.</text>
</comment>
<feature type="region of interest" description="Disordered" evidence="24">
    <location>
        <begin position="1"/>
        <end position="20"/>
    </location>
</feature>
<evidence type="ECO:0000256" key="21">
    <source>
        <dbReference type="ARBA" id="ARBA00032396"/>
    </source>
</evidence>
<keyword evidence="15 25" id="KW-0472">Membrane</keyword>
<keyword evidence="10" id="KW-0808">Transferase</keyword>
<feature type="transmembrane region" description="Helical" evidence="25">
    <location>
        <begin position="225"/>
        <end position="246"/>
    </location>
</feature>
<keyword evidence="16" id="KW-0594">Phospholipid biosynthesis</keyword>
<evidence type="ECO:0000256" key="2">
    <source>
        <dbReference type="ARBA" id="ARBA00004651"/>
    </source>
</evidence>
<keyword evidence="11 25" id="KW-0812">Transmembrane</keyword>
<dbReference type="PANTHER" id="PTHR46382">
    <property type="entry name" value="PHOSPHATIDATE CYTIDYLYLTRANSFERASE"/>
    <property type="match status" value="1"/>
</dbReference>
<evidence type="ECO:0000256" key="11">
    <source>
        <dbReference type="ARBA" id="ARBA00022692"/>
    </source>
</evidence>
<accession>A0ABS2F0M2</accession>
<evidence type="ECO:0000256" key="16">
    <source>
        <dbReference type="ARBA" id="ARBA00023209"/>
    </source>
</evidence>
<gene>
    <name evidence="26" type="ORF">H9X80_00950</name>
</gene>
<comment type="catalytic activity">
    <reaction evidence="1">
        <text>a 1,2-diacyl-sn-glycero-3-phosphate + CTP + H(+) = a CDP-1,2-diacyl-sn-glycerol + diphosphate</text>
        <dbReference type="Rhea" id="RHEA:16229"/>
        <dbReference type="ChEBI" id="CHEBI:15378"/>
        <dbReference type="ChEBI" id="CHEBI:33019"/>
        <dbReference type="ChEBI" id="CHEBI:37563"/>
        <dbReference type="ChEBI" id="CHEBI:58332"/>
        <dbReference type="ChEBI" id="CHEBI:58608"/>
        <dbReference type="EC" id="2.7.7.41"/>
    </reaction>
</comment>
<evidence type="ECO:0000313" key="26">
    <source>
        <dbReference type="EMBL" id="MBM6774128.1"/>
    </source>
</evidence>
<evidence type="ECO:0000256" key="8">
    <source>
        <dbReference type="ARBA" id="ARBA00022475"/>
    </source>
</evidence>
<evidence type="ECO:0000256" key="5">
    <source>
        <dbReference type="ARBA" id="ARBA00010185"/>
    </source>
</evidence>
<name>A0ABS2F0M2_9ACTN</name>
<evidence type="ECO:0000256" key="15">
    <source>
        <dbReference type="ARBA" id="ARBA00023136"/>
    </source>
</evidence>
<evidence type="ECO:0000256" key="23">
    <source>
        <dbReference type="ARBA" id="ARBA00033406"/>
    </source>
</evidence>
<evidence type="ECO:0000256" key="19">
    <source>
        <dbReference type="ARBA" id="ARBA00031825"/>
    </source>
</evidence>
<organism evidence="26 27">
    <name type="scientific">Olsenella profusa</name>
    <dbReference type="NCBI Taxonomy" id="138595"/>
    <lineage>
        <taxon>Bacteria</taxon>
        <taxon>Bacillati</taxon>
        <taxon>Actinomycetota</taxon>
        <taxon>Coriobacteriia</taxon>
        <taxon>Coriobacteriales</taxon>
        <taxon>Atopobiaceae</taxon>
        <taxon>Olsenella</taxon>
    </lineage>
</organism>
<evidence type="ECO:0000256" key="14">
    <source>
        <dbReference type="ARBA" id="ARBA00023098"/>
    </source>
</evidence>
<feature type="transmembrane region" description="Helical" evidence="25">
    <location>
        <begin position="183"/>
        <end position="204"/>
    </location>
</feature>
<evidence type="ECO:0000256" key="3">
    <source>
        <dbReference type="ARBA" id="ARBA00005119"/>
    </source>
</evidence>